<evidence type="ECO:0000313" key="2">
    <source>
        <dbReference type="Proteomes" id="UP000054845"/>
    </source>
</evidence>
<protein>
    <submittedName>
        <fullName evidence="1">Uncharacterized protein</fullName>
    </submittedName>
</protein>
<dbReference type="AlphaFoldDB" id="A0A0P1BF36"/>
<name>A0A0P1BF36_9BASI</name>
<dbReference type="EMBL" id="CCYA01000248">
    <property type="protein sequence ID" value="CEH14827.1"/>
    <property type="molecule type" value="Genomic_DNA"/>
</dbReference>
<sequence>MTADIARDFMLTCPRAALHVPIGPRPKHLASHINKKFPGAQAQAGDNDHSSQKNWVQFVSFVNSELQCQRPVLLLLAYSNTLMHYVTIVASRGGEEVVVLDTNSQTYAYAWEDLHHMADKKGTHLAHLRILSNYNWISFGTKSTRFDRILGNINAACCETFYNTVYHIDWKDHFYMLGQQESRVGSPWCHPGFYRARYPKDADALGPNNIVEHMLTVGLSTGRQLSPHFDPGYYWDAHEDLRNAFHDRAAGRTRNEALLAHWIRHGLDEGRRAAKDMCFRSYLERYKDLQDAFGPTAYKRAAMHWYEHGINEGRSSAPL</sequence>
<proteinExistence type="predicted"/>
<evidence type="ECO:0000313" key="1">
    <source>
        <dbReference type="EMBL" id="CEH14827.1"/>
    </source>
</evidence>
<accession>A0A0P1BF36</accession>
<reference evidence="1 2" key="1">
    <citation type="submission" date="2014-09" db="EMBL/GenBank/DDBJ databases">
        <authorList>
            <person name="Magalhaes I.L.F."/>
            <person name="Oliveira U."/>
            <person name="Santos F.R."/>
            <person name="Vidigal T.H.D.A."/>
            <person name="Brescovit A.D."/>
            <person name="Santos A.J."/>
        </authorList>
    </citation>
    <scope>NUCLEOTIDE SEQUENCE [LARGE SCALE GENOMIC DNA]</scope>
</reference>
<dbReference type="OrthoDB" id="6105421at2759"/>
<dbReference type="Proteomes" id="UP000054845">
    <property type="component" value="Unassembled WGS sequence"/>
</dbReference>
<organism evidence="1 2">
    <name type="scientific">Ceraceosorus bombacis</name>
    <dbReference type="NCBI Taxonomy" id="401625"/>
    <lineage>
        <taxon>Eukaryota</taxon>
        <taxon>Fungi</taxon>
        <taxon>Dikarya</taxon>
        <taxon>Basidiomycota</taxon>
        <taxon>Ustilaginomycotina</taxon>
        <taxon>Exobasidiomycetes</taxon>
        <taxon>Ceraceosorales</taxon>
        <taxon>Ceraceosoraceae</taxon>
        <taxon>Ceraceosorus</taxon>
    </lineage>
</organism>
<keyword evidence="2" id="KW-1185">Reference proteome</keyword>